<dbReference type="Gene3D" id="3.90.180.10">
    <property type="entry name" value="Medium-chain alcohol dehydrogenases, catalytic domain"/>
    <property type="match status" value="1"/>
</dbReference>
<sequence length="354" mass="37327">MRAVRYHGPEDIRVEEIEEPSCGVGQVKIRPAFVGICGSGALFYPHLHEYLHGPITIPRAKIPITLGHEVSGTITEIGAGVAFAKVGDRVAVKPNLVDGNCAACLRGWTNCCRNLGFVGFSGDAGGMSDFVVVKEEQAILLPAGFALDLGALVEPLTVAWHAVNRCSLRDIRTVLVVGAGPIGLAVLLVLKARGVGSVIVSEISAQRRELARTLGATCVVDPHAEDVVPKVRGMTGSAGADVAFECSGAQAGLDTAVKGVRVRGTVAIVSLFGVEEKPSLDALGVVMGEKHVFGTVIYEDGDFEAVIEAIWSGKLDPKALITSKIRMEDVVKRGFKALVSGRDQYVKILVDIAV</sequence>
<dbReference type="Pfam" id="PF00107">
    <property type="entry name" value="ADH_zinc_N"/>
    <property type="match status" value="1"/>
</dbReference>
<dbReference type="Proteomes" id="UP000247810">
    <property type="component" value="Unassembled WGS sequence"/>
</dbReference>
<evidence type="ECO:0000259" key="7">
    <source>
        <dbReference type="SMART" id="SM00829"/>
    </source>
</evidence>
<keyword evidence="5" id="KW-0560">Oxidoreductase</keyword>
<dbReference type="GO" id="GO:0034079">
    <property type="term" value="P:butanediol biosynthetic process"/>
    <property type="evidence" value="ECO:0007669"/>
    <property type="project" value="TreeGrafter"/>
</dbReference>
<dbReference type="CDD" id="cd08233">
    <property type="entry name" value="butanediol_DH_like"/>
    <property type="match status" value="1"/>
</dbReference>
<accession>A0A319EL90</accession>
<organism evidence="8 9">
    <name type="scientific">Aspergillus ellipticus CBS 707.79</name>
    <dbReference type="NCBI Taxonomy" id="1448320"/>
    <lineage>
        <taxon>Eukaryota</taxon>
        <taxon>Fungi</taxon>
        <taxon>Dikarya</taxon>
        <taxon>Ascomycota</taxon>
        <taxon>Pezizomycotina</taxon>
        <taxon>Eurotiomycetes</taxon>
        <taxon>Eurotiomycetidae</taxon>
        <taxon>Eurotiales</taxon>
        <taxon>Aspergillaceae</taxon>
        <taxon>Aspergillus</taxon>
        <taxon>Aspergillus subgen. Circumdati</taxon>
    </lineage>
</organism>
<gene>
    <name evidence="8" type="ORF">BO71DRAFT_421377</name>
</gene>
<dbReference type="STRING" id="1448320.A0A319EL90"/>
<dbReference type="Gene3D" id="3.40.50.720">
    <property type="entry name" value="NAD(P)-binding Rossmann-like Domain"/>
    <property type="match status" value="1"/>
</dbReference>
<evidence type="ECO:0000256" key="2">
    <source>
        <dbReference type="ARBA" id="ARBA00008072"/>
    </source>
</evidence>
<dbReference type="PANTHER" id="PTHR43161">
    <property type="entry name" value="SORBITOL DEHYDROGENASE"/>
    <property type="match status" value="1"/>
</dbReference>
<dbReference type="PROSITE" id="PS00059">
    <property type="entry name" value="ADH_ZINC"/>
    <property type="match status" value="1"/>
</dbReference>
<evidence type="ECO:0000256" key="3">
    <source>
        <dbReference type="ARBA" id="ARBA00022723"/>
    </source>
</evidence>
<evidence type="ECO:0000313" key="9">
    <source>
        <dbReference type="Proteomes" id="UP000247810"/>
    </source>
</evidence>
<keyword evidence="3 6" id="KW-0479">Metal-binding</keyword>
<dbReference type="EMBL" id="KZ825936">
    <property type="protein sequence ID" value="PYH91722.1"/>
    <property type="molecule type" value="Genomic_DNA"/>
</dbReference>
<dbReference type="OrthoDB" id="3941538at2759"/>
<keyword evidence="9" id="KW-1185">Reference proteome</keyword>
<dbReference type="InterPro" id="IPR011032">
    <property type="entry name" value="GroES-like_sf"/>
</dbReference>
<comment type="similarity">
    <text evidence="2 6">Belongs to the zinc-containing alcohol dehydrogenase family.</text>
</comment>
<dbReference type="SMART" id="SM00829">
    <property type="entry name" value="PKS_ER"/>
    <property type="match status" value="1"/>
</dbReference>
<dbReference type="InterPro" id="IPR013149">
    <property type="entry name" value="ADH-like_C"/>
</dbReference>
<evidence type="ECO:0000313" key="8">
    <source>
        <dbReference type="EMBL" id="PYH91722.1"/>
    </source>
</evidence>
<feature type="domain" description="Enoyl reductase (ER)" evidence="7">
    <location>
        <begin position="8"/>
        <end position="321"/>
    </location>
</feature>
<evidence type="ECO:0000256" key="5">
    <source>
        <dbReference type="ARBA" id="ARBA00023002"/>
    </source>
</evidence>
<evidence type="ECO:0000256" key="4">
    <source>
        <dbReference type="ARBA" id="ARBA00022833"/>
    </source>
</evidence>
<keyword evidence="4 6" id="KW-0862">Zinc</keyword>
<dbReference type="InterPro" id="IPR036291">
    <property type="entry name" value="NAD(P)-bd_dom_sf"/>
</dbReference>
<dbReference type="InterPro" id="IPR002328">
    <property type="entry name" value="ADH_Zn_CS"/>
</dbReference>
<dbReference type="GO" id="GO:0008270">
    <property type="term" value="F:zinc ion binding"/>
    <property type="evidence" value="ECO:0007669"/>
    <property type="project" value="InterPro"/>
</dbReference>
<dbReference type="Pfam" id="PF08240">
    <property type="entry name" value="ADH_N"/>
    <property type="match status" value="1"/>
</dbReference>
<comment type="cofactor">
    <cofactor evidence="1 6">
        <name>Zn(2+)</name>
        <dbReference type="ChEBI" id="CHEBI:29105"/>
    </cofactor>
</comment>
<dbReference type="InterPro" id="IPR020843">
    <property type="entry name" value="ER"/>
</dbReference>
<reference evidence="8 9" key="1">
    <citation type="submission" date="2018-02" db="EMBL/GenBank/DDBJ databases">
        <title>The genomes of Aspergillus section Nigri reveals drivers in fungal speciation.</title>
        <authorList>
            <consortium name="DOE Joint Genome Institute"/>
            <person name="Vesth T.C."/>
            <person name="Nybo J."/>
            <person name="Theobald S."/>
            <person name="Brandl J."/>
            <person name="Frisvad J.C."/>
            <person name="Nielsen K.F."/>
            <person name="Lyhne E.K."/>
            <person name="Kogle M.E."/>
            <person name="Kuo A."/>
            <person name="Riley R."/>
            <person name="Clum A."/>
            <person name="Nolan M."/>
            <person name="Lipzen A."/>
            <person name="Salamov A."/>
            <person name="Henrissat B."/>
            <person name="Wiebenga A."/>
            <person name="De vries R.P."/>
            <person name="Grigoriev I.V."/>
            <person name="Mortensen U.H."/>
            <person name="Andersen M.R."/>
            <person name="Baker S.E."/>
        </authorList>
    </citation>
    <scope>NUCLEOTIDE SEQUENCE [LARGE SCALE GENOMIC DNA]</scope>
    <source>
        <strain evidence="8 9">CBS 707.79</strain>
    </source>
</reference>
<dbReference type="GO" id="GO:0000721">
    <property type="term" value="F:(R,R)-butanediol dehydrogenase activity"/>
    <property type="evidence" value="ECO:0007669"/>
    <property type="project" value="TreeGrafter"/>
</dbReference>
<evidence type="ECO:0000256" key="6">
    <source>
        <dbReference type="RuleBase" id="RU361277"/>
    </source>
</evidence>
<dbReference type="AlphaFoldDB" id="A0A319EL90"/>
<dbReference type="GO" id="GO:0005737">
    <property type="term" value="C:cytoplasm"/>
    <property type="evidence" value="ECO:0007669"/>
    <property type="project" value="TreeGrafter"/>
</dbReference>
<dbReference type="SUPFAM" id="SSF51735">
    <property type="entry name" value="NAD(P)-binding Rossmann-fold domains"/>
    <property type="match status" value="1"/>
</dbReference>
<name>A0A319EL90_9EURO</name>
<protein>
    <submittedName>
        <fullName evidence="8">Alcohol dehydrogenase</fullName>
    </submittedName>
</protein>
<dbReference type="VEuPathDB" id="FungiDB:BO71DRAFT_421377"/>
<dbReference type="PANTHER" id="PTHR43161:SF23">
    <property type="entry name" value="(R,R)-BUTANEDIOL DEHYDROGENASE-RELATED"/>
    <property type="match status" value="1"/>
</dbReference>
<evidence type="ECO:0000256" key="1">
    <source>
        <dbReference type="ARBA" id="ARBA00001947"/>
    </source>
</evidence>
<dbReference type="InterPro" id="IPR013154">
    <property type="entry name" value="ADH-like_N"/>
</dbReference>
<dbReference type="SUPFAM" id="SSF50129">
    <property type="entry name" value="GroES-like"/>
    <property type="match status" value="1"/>
</dbReference>
<proteinExistence type="inferred from homology"/>